<proteinExistence type="predicted"/>
<gene>
    <name evidence="1" type="ORF">M8818_004872</name>
</gene>
<comment type="caution">
    <text evidence="1">The sequence shown here is derived from an EMBL/GenBank/DDBJ whole genome shotgun (WGS) entry which is preliminary data.</text>
</comment>
<accession>A0ACC3SB87</accession>
<keyword evidence="2" id="KW-1185">Reference proteome</keyword>
<evidence type="ECO:0000313" key="2">
    <source>
        <dbReference type="Proteomes" id="UP001320706"/>
    </source>
</evidence>
<organism evidence="1 2">
    <name type="scientific">Zalaria obscura</name>
    <dbReference type="NCBI Taxonomy" id="2024903"/>
    <lineage>
        <taxon>Eukaryota</taxon>
        <taxon>Fungi</taxon>
        <taxon>Dikarya</taxon>
        <taxon>Ascomycota</taxon>
        <taxon>Pezizomycotina</taxon>
        <taxon>Dothideomycetes</taxon>
        <taxon>Dothideomycetidae</taxon>
        <taxon>Dothideales</taxon>
        <taxon>Zalariaceae</taxon>
        <taxon>Zalaria</taxon>
    </lineage>
</organism>
<protein>
    <submittedName>
        <fullName evidence="1">Uncharacterized protein</fullName>
    </submittedName>
</protein>
<evidence type="ECO:0000313" key="1">
    <source>
        <dbReference type="EMBL" id="KAK8205503.1"/>
    </source>
</evidence>
<name>A0ACC3SB87_9PEZI</name>
<dbReference type="EMBL" id="JAMKPW020000024">
    <property type="protein sequence ID" value="KAK8205503.1"/>
    <property type="molecule type" value="Genomic_DNA"/>
</dbReference>
<reference evidence="1" key="1">
    <citation type="submission" date="2024-02" db="EMBL/GenBank/DDBJ databases">
        <title>Metagenome Assembled Genome of Zalaria obscura JY119.</title>
        <authorList>
            <person name="Vighnesh L."/>
            <person name="Jagadeeshwari U."/>
            <person name="Venkata Ramana C."/>
            <person name="Sasikala C."/>
        </authorList>
    </citation>
    <scope>NUCLEOTIDE SEQUENCE</scope>
    <source>
        <strain evidence="1">JY119</strain>
    </source>
</reference>
<sequence length="216" mass="24131">MRAHSPPGMTRNPWVCVLPRKNCCYGAIPEALNMDAFLPVHQVCPWLKAFVCDKRLSSWRSGGSFSSCNLADPGDAICRSGHVCHEHSRIRPRCAQSYGGSTPLGLISKRGQLDDDGLEHGRSMSGENLGREMRMHLAWHVTPLIMQKPQQLGQLMLTSPHSRFVSRKSVLVYTIHVCLAYHVMGYGRASIHIKARDMFIMYLHVARKASKPSIAP</sequence>
<dbReference type="Proteomes" id="UP001320706">
    <property type="component" value="Unassembled WGS sequence"/>
</dbReference>